<dbReference type="AlphaFoldDB" id="A0A9D4TA66"/>
<dbReference type="EMBL" id="JABSTV010001245">
    <property type="protein sequence ID" value="KAH7983662.1"/>
    <property type="molecule type" value="Genomic_DNA"/>
</dbReference>
<protein>
    <submittedName>
        <fullName evidence="2">Uncharacterized protein</fullName>
    </submittedName>
</protein>
<evidence type="ECO:0000256" key="1">
    <source>
        <dbReference type="SAM" id="MobiDB-lite"/>
    </source>
</evidence>
<proteinExistence type="predicted"/>
<evidence type="ECO:0000313" key="2">
    <source>
        <dbReference type="EMBL" id="KAH7983662.1"/>
    </source>
</evidence>
<organism evidence="2 3">
    <name type="scientific">Rhipicephalus sanguineus</name>
    <name type="common">Brown dog tick</name>
    <name type="synonym">Ixodes sanguineus</name>
    <dbReference type="NCBI Taxonomy" id="34632"/>
    <lineage>
        <taxon>Eukaryota</taxon>
        <taxon>Metazoa</taxon>
        <taxon>Ecdysozoa</taxon>
        <taxon>Arthropoda</taxon>
        <taxon>Chelicerata</taxon>
        <taxon>Arachnida</taxon>
        <taxon>Acari</taxon>
        <taxon>Parasitiformes</taxon>
        <taxon>Ixodida</taxon>
        <taxon>Ixodoidea</taxon>
        <taxon>Ixodidae</taxon>
        <taxon>Rhipicephalinae</taxon>
        <taxon>Rhipicephalus</taxon>
        <taxon>Rhipicephalus</taxon>
    </lineage>
</organism>
<gene>
    <name evidence="2" type="ORF">HPB52_013397</name>
</gene>
<evidence type="ECO:0000313" key="3">
    <source>
        <dbReference type="Proteomes" id="UP000821837"/>
    </source>
</evidence>
<accession>A0A9D4TA66</accession>
<comment type="caution">
    <text evidence="2">The sequence shown here is derived from an EMBL/GenBank/DDBJ whole genome shotgun (WGS) entry which is preliminary data.</text>
</comment>
<reference evidence="2" key="2">
    <citation type="submission" date="2021-09" db="EMBL/GenBank/DDBJ databases">
        <authorList>
            <person name="Jia N."/>
            <person name="Wang J."/>
            <person name="Shi W."/>
            <person name="Du L."/>
            <person name="Sun Y."/>
            <person name="Zhan W."/>
            <person name="Jiang J."/>
            <person name="Wang Q."/>
            <person name="Zhang B."/>
            <person name="Ji P."/>
            <person name="Sakyi L.B."/>
            <person name="Cui X."/>
            <person name="Yuan T."/>
            <person name="Jiang B."/>
            <person name="Yang W."/>
            <person name="Lam T.T.-Y."/>
            <person name="Chang Q."/>
            <person name="Ding S."/>
            <person name="Wang X."/>
            <person name="Zhu J."/>
            <person name="Ruan X."/>
            <person name="Zhao L."/>
            <person name="Wei J."/>
            <person name="Que T."/>
            <person name="Du C."/>
            <person name="Cheng J."/>
            <person name="Dai P."/>
            <person name="Han X."/>
            <person name="Huang E."/>
            <person name="Gao Y."/>
            <person name="Liu J."/>
            <person name="Shao H."/>
            <person name="Ye R."/>
            <person name="Li L."/>
            <person name="Wei W."/>
            <person name="Wang X."/>
            <person name="Wang C."/>
            <person name="Huo Q."/>
            <person name="Li W."/>
            <person name="Guo W."/>
            <person name="Chen H."/>
            <person name="Chen S."/>
            <person name="Zhou L."/>
            <person name="Zhou L."/>
            <person name="Ni X."/>
            <person name="Tian J."/>
            <person name="Zhou Y."/>
            <person name="Sheng Y."/>
            <person name="Liu T."/>
            <person name="Pan Y."/>
            <person name="Xia L."/>
            <person name="Li J."/>
            <person name="Zhao F."/>
            <person name="Cao W."/>
        </authorList>
    </citation>
    <scope>NUCLEOTIDE SEQUENCE</scope>
    <source>
        <strain evidence="2">Rsan-2018</strain>
        <tissue evidence="2">Larvae</tissue>
    </source>
</reference>
<feature type="compositionally biased region" description="Polar residues" evidence="1">
    <location>
        <begin position="203"/>
        <end position="216"/>
    </location>
</feature>
<feature type="region of interest" description="Disordered" evidence="1">
    <location>
        <begin position="140"/>
        <end position="228"/>
    </location>
</feature>
<sequence>MGSRPPEFDETASSWDAYRVRLEAYFEGNDITDSSKRRARLVASLSDSVVRVLQGRCPSTPVNSLTYEDVVKVLEEHYSPQVNETAASHAFFVRRQGDNDAVKDFQRAKERQRARLGRTTPFVLEMRFKSLDRNTNASIPVEGTAGVSHTRKKGIKARLQLSGTTARRRRSRSKCNAELQSSGPSVARLDSRNRGAGGSSNSTPPINANKTPSGTTGLLKGEGVQRRR</sequence>
<reference evidence="2" key="1">
    <citation type="journal article" date="2020" name="Cell">
        <title>Large-Scale Comparative Analyses of Tick Genomes Elucidate Their Genetic Diversity and Vector Capacities.</title>
        <authorList>
            <consortium name="Tick Genome and Microbiome Consortium (TIGMIC)"/>
            <person name="Jia N."/>
            <person name="Wang J."/>
            <person name="Shi W."/>
            <person name="Du L."/>
            <person name="Sun Y."/>
            <person name="Zhan W."/>
            <person name="Jiang J.F."/>
            <person name="Wang Q."/>
            <person name="Zhang B."/>
            <person name="Ji P."/>
            <person name="Bell-Sakyi L."/>
            <person name="Cui X.M."/>
            <person name="Yuan T.T."/>
            <person name="Jiang B.G."/>
            <person name="Yang W.F."/>
            <person name="Lam T.T."/>
            <person name="Chang Q.C."/>
            <person name="Ding S.J."/>
            <person name="Wang X.J."/>
            <person name="Zhu J.G."/>
            <person name="Ruan X.D."/>
            <person name="Zhao L."/>
            <person name="Wei J.T."/>
            <person name="Ye R.Z."/>
            <person name="Que T.C."/>
            <person name="Du C.H."/>
            <person name="Zhou Y.H."/>
            <person name="Cheng J.X."/>
            <person name="Dai P.F."/>
            <person name="Guo W.B."/>
            <person name="Han X.H."/>
            <person name="Huang E.J."/>
            <person name="Li L.F."/>
            <person name="Wei W."/>
            <person name="Gao Y.C."/>
            <person name="Liu J.Z."/>
            <person name="Shao H.Z."/>
            <person name="Wang X."/>
            <person name="Wang C.C."/>
            <person name="Yang T.C."/>
            <person name="Huo Q.B."/>
            <person name="Li W."/>
            <person name="Chen H.Y."/>
            <person name="Chen S.E."/>
            <person name="Zhou L.G."/>
            <person name="Ni X.B."/>
            <person name="Tian J.H."/>
            <person name="Sheng Y."/>
            <person name="Liu T."/>
            <person name="Pan Y.S."/>
            <person name="Xia L.Y."/>
            <person name="Li J."/>
            <person name="Zhao F."/>
            <person name="Cao W.C."/>
        </authorList>
    </citation>
    <scope>NUCLEOTIDE SEQUENCE</scope>
    <source>
        <strain evidence="2">Rsan-2018</strain>
    </source>
</reference>
<dbReference type="Proteomes" id="UP000821837">
    <property type="component" value="Chromosome 1"/>
</dbReference>
<keyword evidence="3" id="KW-1185">Reference proteome</keyword>
<dbReference type="VEuPathDB" id="VectorBase:RSAN_046957"/>
<name>A0A9D4TA66_RHISA</name>